<dbReference type="RefSeq" id="YP_009015350.1">
    <property type="nucleotide sequence ID" value="NC_023719.1"/>
</dbReference>
<gene>
    <name evidence="1" type="primary">39</name>
    <name evidence="1" type="ORF">G_39</name>
</gene>
<accession>G3MBA9</accession>
<reference evidence="1 2" key="1">
    <citation type="submission" date="2011-09" db="EMBL/GenBank/DDBJ databases">
        <authorList>
            <person name="Pope W.H."/>
            <person name="Pedulla M.L."/>
            <person name="Ford M.E."/>
            <person name="Peebles C.L."/>
            <person name="Hatfull G.H."/>
            <person name="Hendrix R.W."/>
        </authorList>
    </citation>
    <scope>NUCLEOTIDE SEQUENCE [LARGE SCALE GENOMIC DNA]</scope>
    <source>
        <strain evidence="1">G</strain>
    </source>
</reference>
<proteinExistence type="predicted"/>
<dbReference type="Proteomes" id="UP000009273">
    <property type="component" value="Segment"/>
</dbReference>
<organism evidence="1 2">
    <name type="scientific">Bacillus phage G</name>
    <dbReference type="NCBI Taxonomy" id="2884420"/>
    <lineage>
        <taxon>Viruses</taxon>
        <taxon>Duplodnaviria</taxon>
        <taxon>Heunggongvirae</taxon>
        <taxon>Uroviricota</taxon>
        <taxon>Caudoviricetes</taxon>
        <taxon>Donellivirus</taxon>
        <taxon>Donellivirus gee</taxon>
    </lineage>
</organism>
<name>G3MBA9_9CAUD</name>
<dbReference type="KEGG" id="vg:18563258"/>
<keyword evidence="2" id="KW-1185">Reference proteome</keyword>
<protein>
    <submittedName>
        <fullName evidence="1">Gp39</fullName>
    </submittedName>
</protein>
<sequence length="346" mass="39900">MIEEDDLLDDYEFLSNREKITQRQFEYLVHLVDYFDLGMHERMLVFNYLIDKHKMIAHLTKNEATIIISHLEDLKKKHKYSASFARKVLLDEVEKKVGTKKVEKTNESVSGVRETEETKVVNEKENSTMKFKNLFGGEIGKDKSGMFKMSALGLAVKNEEGNYVCYNGSNMVDVLDMTVDMDNIVYKIPVQKVEKGDLIMSNGKPVYVKKVNGNELTVFNPFNNRKESYIPQTNLFGFNFFIKVVSLFDLSKPTDGSQGMTFNPMFLAFADREEGDKNDMSEIMMMSMMMQGGNQQNNQFNNMLPFMMMSKGENSNLMEMMMMQQMMGGQGFNFNPFNQPVDNNEQ</sequence>
<dbReference type="GeneID" id="18563258"/>
<evidence type="ECO:0000313" key="2">
    <source>
        <dbReference type="Proteomes" id="UP000009273"/>
    </source>
</evidence>
<evidence type="ECO:0000313" key="1">
    <source>
        <dbReference type="EMBL" id="AEO93310.1"/>
    </source>
</evidence>
<dbReference type="EMBL" id="JN638751">
    <property type="protein sequence ID" value="AEO93310.1"/>
    <property type="molecule type" value="Genomic_DNA"/>
</dbReference>